<accession>A0ABP7Z2N5</accession>
<dbReference type="SUPFAM" id="SSF51679">
    <property type="entry name" value="Bacterial luciferase-like"/>
    <property type="match status" value="1"/>
</dbReference>
<protein>
    <submittedName>
        <fullName evidence="3">TIGR03564 family F420-dependent LLM class oxidoreductase</fullName>
    </submittedName>
</protein>
<keyword evidence="4" id="KW-1185">Reference proteome</keyword>
<dbReference type="CDD" id="cd01097">
    <property type="entry name" value="Tetrahydromethanopterin_reductase"/>
    <property type="match status" value="1"/>
</dbReference>
<name>A0ABP7Z2N5_9ACTN</name>
<dbReference type="InterPro" id="IPR036661">
    <property type="entry name" value="Luciferase-like_sf"/>
</dbReference>
<comment type="caution">
    <text evidence="3">The sequence shown here is derived from an EMBL/GenBank/DDBJ whole genome shotgun (WGS) entry which is preliminary data.</text>
</comment>
<dbReference type="PANTHER" id="PTHR43244:SF1">
    <property type="entry name" value="5,10-METHYLENETETRAHYDROMETHANOPTERIN REDUCTASE"/>
    <property type="match status" value="1"/>
</dbReference>
<gene>
    <name evidence="3" type="ORF">GCM10022416_37690</name>
</gene>
<dbReference type="EMBL" id="BAABDO010000058">
    <property type="protein sequence ID" value="GAA4145734.1"/>
    <property type="molecule type" value="Genomic_DNA"/>
</dbReference>
<dbReference type="Gene3D" id="3.20.20.30">
    <property type="entry name" value="Luciferase-like domain"/>
    <property type="match status" value="1"/>
</dbReference>
<evidence type="ECO:0000313" key="3">
    <source>
        <dbReference type="EMBL" id="GAA4145734.1"/>
    </source>
</evidence>
<evidence type="ECO:0000313" key="4">
    <source>
        <dbReference type="Proteomes" id="UP001500266"/>
    </source>
</evidence>
<dbReference type="PANTHER" id="PTHR43244">
    <property type="match status" value="1"/>
</dbReference>
<proteinExistence type="predicted"/>
<dbReference type="RefSeq" id="WP_345022755.1">
    <property type="nucleotide sequence ID" value="NZ_BAABDO010000058.1"/>
</dbReference>
<reference evidence="4" key="1">
    <citation type="journal article" date="2019" name="Int. J. Syst. Evol. Microbiol.">
        <title>The Global Catalogue of Microorganisms (GCM) 10K type strain sequencing project: providing services to taxonomists for standard genome sequencing and annotation.</title>
        <authorList>
            <consortium name="The Broad Institute Genomics Platform"/>
            <consortium name="The Broad Institute Genome Sequencing Center for Infectious Disease"/>
            <person name="Wu L."/>
            <person name="Ma J."/>
        </authorList>
    </citation>
    <scope>NUCLEOTIDE SEQUENCE [LARGE SCALE GENOMIC DNA]</scope>
    <source>
        <strain evidence="4">JCM 17316</strain>
    </source>
</reference>
<dbReference type="NCBIfam" id="TIGR03564">
    <property type="entry name" value="F420_MSMEG_4879"/>
    <property type="match status" value="1"/>
</dbReference>
<dbReference type="Proteomes" id="UP001500266">
    <property type="component" value="Unassembled WGS sequence"/>
</dbReference>
<sequence length="301" mass="31844">MRIGTFVFTDGADLDGIIERVRAADAGLDAVHFSQVLSWDALTAAALAGREVPGIDVGVAVVPTYPRHPLALAGQALSVQAATGNRLVLGIGPGHPSMMEGWYGYSYDRPVRHVREYLTALRPLLRGEDVEYRGETLTAVGRVDVPGAEPPPVLLAALGPQMLRIAGRLADGTVTTWANPPVIADHVAPSIVRAAEEAGRPAPRVVVTFLASVTADPDGLRRTLAEQFAGVAELPAYKALLDRQGLDGPEQTAALGDEAEVERAVRAYRDAGATELVVVAMGTPEEQARTIELAASLRRTL</sequence>
<dbReference type="InterPro" id="IPR011251">
    <property type="entry name" value="Luciferase-like_dom"/>
</dbReference>
<organism evidence="3 4">
    <name type="scientific">Actinomadura keratinilytica</name>
    <dbReference type="NCBI Taxonomy" id="547461"/>
    <lineage>
        <taxon>Bacteria</taxon>
        <taxon>Bacillati</taxon>
        <taxon>Actinomycetota</taxon>
        <taxon>Actinomycetes</taxon>
        <taxon>Streptosporangiales</taxon>
        <taxon>Thermomonosporaceae</taxon>
        <taxon>Actinomadura</taxon>
    </lineage>
</organism>
<keyword evidence="1" id="KW-0560">Oxidoreductase</keyword>
<evidence type="ECO:0000259" key="2">
    <source>
        <dbReference type="Pfam" id="PF00296"/>
    </source>
</evidence>
<dbReference type="InterPro" id="IPR050564">
    <property type="entry name" value="F420-G6PD/mer"/>
</dbReference>
<dbReference type="Pfam" id="PF00296">
    <property type="entry name" value="Bac_luciferase"/>
    <property type="match status" value="1"/>
</dbReference>
<dbReference type="InterPro" id="IPR019910">
    <property type="entry name" value="Lucif-like_OxRdtase_MSMEG_4879"/>
</dbReference>
<evidence type="ECO:0000256" key="1">
    <source>
        <dbReference type="ARBA" id="ARBA00023002"/>
    </source>
</evidence>
<feature type="domain" description="Luciferase-like" evidence="2">
    <location>
        <begin position="1"/>
        <end position="292"/>
    </location>
</feature>